<name>A0A8F5BM71_SACSH</name>
<evidence type="ECO:0000256" key="1">
    <source>
        <dbReference type="SAM" id="Phobius"/>
    </source>
</evidence>
<reference evidence="2" key="1">
    <citation type="journal article" date="2021" name="Environ. Microbiol.">
        <title>New insights into the diversity and evolution of the archaeal mobilome from three complete genomes of Saccharolobus shibatae.</title>
        <authorList>
            <person name="Medvedeva S."/>
            <person name="Brandt D."/>
            <person name="Cvirkaite-Krupovic V."/>
            <person name="Liu Y."/>
            <person name="Severinov K."/>
            <person name="Ishino S."/>
            <person name="Ishino Y."/>
            <person name="Prangishvili D."/>
            <person name="Kalinowski J."/>
            <person name="Krupovic M."/>
        </authorList>
    </citation>
    <scope>NUCLEOTIDE SEQUENCE</scope>
    <source>
        <strain evidence="2">B12</strain>
    </source>
</reference>
<feature type="transmembrane region" description="Helical" evidence="1">
    <location>
        <begin position="99"/>
        <end position="120"/>
    </location>
</feature>
<gene>
    <name evidence="2" type="ORF">J5U23_00597</name>
</gene>
<keyword evidence="1" id="KW-0472">Membrane</keyword>
<sequence>MPQPNMERVGLENIRKGAKYFLIYSVLDIIASVGVFIILLSEFHLPLTINSIVARSGVYAEIALITEAILLPIFILSFLRTREGFKLLATSGRNLNKGILGGTIAVIGYVLVLAGLIALIPVQSQQSVMPIAGRIVIGGYLLSLVGVFLIGTAYVGAGNIYDNKTMKRGGILILTWVLIAFIVGIAHSEPIAIFSEIFVSSVGLLSAYLISSGLGQILRTKQI</sequence>
<evidence type="ECO:0000313" key="3">
    <source>
        <dbReference type="Proteomes" id="UP000694018"/>
    </source>
</evidence>
<dbReference type="RefSeq" id="WP_218266935.1">
    <property type="nucleotide sequence ID" value="NZ_CP077717.1"/>
</dbReference>
<dbReference type="KEGG" id="sshi:J5U23_00597"/>
<dbReference type="OrthoDB" id="379361at2157"/>
<feature type="transmembrane region" description="Helical" evidence="1">
    <location>
        <begin position="132"/>
        <end position="157"/>
    </location>
</feature>
<dbReference type="Pfam" id="PF06157">
    <property type="entry name" value="DUF973"/>
    <property type="match status" value="1"/>
</dbReference>
<dbReference type="AlphaFoldDB" id="A0A8F5BM71"/>
<keyword evidence="1" id="KW-1133">Transmembrane helix</keyword>
<feature type="transmembrane region" description="Helical" evidence="1">
    <location>
        <begin position="192"/>
        <end position="211"/>
    </location>
</feature>
<proteinExistence type="predicted"/>
<feature type="transmembrane region" description="Helical" evidence="1">
    <location>
        <begin position="169"/>
        <end position="186"/>
    </location>
</feature>
<dbReference type="InterPro" id="IPR009321">
    <property type="entry name" value="DUF973"/>
</dbReference>
<evidence type="ECO:0000313" key="2">
    <source>
        <dbReference type="EMBL" id="QXJ27730.1"/>
    </source>
</evidence>
<protein>
    <recommendedName>
        <fullName evidence="4">DUF973 family protein</fullName>
    </recommendedName>
</protein>
<organism evidence="2 3">
    <name type="scientific">Saccharolobus shibatae (strain ATCC 51178 / DSM 5389 / JCM 8931 / NBRC 15437 / B12)</name>
    <name type="common">Sulfolobus shibatae</name>
    <dbReference type="NCBI Taxonomy" id="523848"/>
    <lineage>
        <taxon>Archaea</taxon>
        <taxon>Thermoproteota</taxon>
        <taxon>Thermoprotei</taxon>
        <taxon>Sulfolobales</taxon>
        <taxon>Sulfolobaceae</taxon>
        <taxon>Saccharolobus</taxon>
    </lineage>
</organism>
<evidence type="ECO:0008006" key="4">
    <source>
        <dbReference type="Google" id="ProtNLM"/>
    </source>
</evidence>
<dbReference type="GeneID" id="65562202"/>
<dbReference type="Proteomes" id="UP000694018">
    <property type="component" value="Chromosome"/>
</dbReference>
<dbReference type="EMBL" id="CP077717">
    <property type="protein sequence ID" value="QXJ27730.1"/>
    <property type="molecule type" value="Genomic_DNA"/>
</dbReference>
<keyword evidence="1" id="KW-0812">Transmembrane</keyword>
<accession>A0A8F5BM71</accession>
<feature type="transmembrane region" description="Helical" evidence="1">
    <location>
        <begin position="21"/>
        <end position="39"/>
    </location>
</feature>
<feature type="transmembrane region" description="Helical" evidence="1">
    <location>
        <begin position="59"/>
        <end position="79"/>
    </location>
</feature>